<dbReference type="InterPro" id="IPR009936">
    <property type="entry name" value="DUF1468"/>
</dbReference>
<accession>A0ABS8DNK0</accession>
<gene>
    <name evidence="3" type="ORF">GEV37_01900</name>
</gene>
<evidence type="ECO:0000313" key="3">
    <source>
        <dbReference type="EMBL" id="MCB8887883.1"/>
    </source>
</evidence>
<comment type="caution">
    <text evidence="3">The sequence shown here is derived from an EMBL/GenBank/DDBJ whole genome shotgun (WGS) entry which is preliminary data.</text>
</comment>
<dbReference type="Proteomes" id="UP001319882">
    <property type="component" value="Unassembled WGS sequence"/>
</dbReference>
<feature type="transmembrane region" description="Helical" evidence="1">
    <location>
        <begin position="85"/>
        <end position="118"/>
    </location>
</feature>
<feature type="transmembrane region" description="Helical" evidence="1">
    <location>
        <begin position="125"/>
        <end position="146"/>
    </location>
</feature>
<keyword evidence="1" id="KW-0472">Membrane</keyword>
<dbReference type="RefSeq" id="WP_227388481.1">
    <property type="nucleotide sequence ID" value="NZ_JBHSCJ010000003.1"/>
</dbReference>
<feature type="transmembrane region" description="Helical" evidence="1">
    <location>
        <begin position="12"/>
        <end position="30"/>
    </location>
</feature>
<evidence type="ECO:0000313" key="4">
    <source>
        <dbReference type="Proteomes" id="UP001319882"/>
    </source>
</evidence>
<protein>
    <submittedName>
        <fullName evidence="3">Tripartite tricarboxylate transporter TctB family protein</fullName>
    </submittedName>
</protein>
<keyword evidence="1" id="KW-1133">Transmembrane helix</keyword>
<dbReference type="Pfam" id="PF07331">
    <property type="entry name" value="TctB"/>
    <property type="match status" value="1"/>
</dbReference>
<keyword evidence="1" id="KW-0812">Transmembrane</keyword>
<feature type="transmembrane region" description="Helical" evidence="1">
    <location>
        <begin position="42"/>
        <end position="65"/>
    </location>
</feature>
<sequence length="155" mass="16748">MASSSLSRTFPWGNVLFSLALAGAFLFYAHGVYADARRATDWMLVIPVAGIGIAALTIGAGTKVIDWYRQGGEVVDAHQAVTRETLLFIVLLALYVALLPVTGFDLGSMVFVALALYLQGERRGWRLLVVAALVATGVTLVFVHLLNVRLPTLLF</sequence>
<proteinExistence type="predicted"/>
<reference evidence="3 4" key="1">
    <citation type="journal article" date="2021" name="Sci. Rep.">
        <title>Genome analysis of a halophilic bacterium Halomonas malpeensis YU-PRIM-29(T) reveals its exopolysaccharide and pigment producing capabilities.</title>
        <authorList>
            <person name="Athmika"/>
            <person name="Ghate S.D."/>
            <person name="Arun A.B."/>
            <person name="Rao S.S."/>
            <person name="Kumar S.T.A."/>
            <person name="Kandiyil M.K."/>
            <person name="Saptami K."/>
            <person name="Rekha P.D."/>
        </authorList>
    </citation>
    <scope>NUCLEOTIDE SEQUENCE [LARGE SCALE GENOMIC DNA]</scope>
    <source>
        <strain evidence="4">prim 29</strain>
    </source>
</reference>
<organism evidence="3 4">
    <name type="scientific">Vreelandella malpeensis</name>
    <dbReference type="NCBI Taxonomy" id="1172368"/>
    <lineage>
        <taxon>Bacteria</taxon>
        <taxon>Pseudomonadati</taxon>
        <taxon>Pseudomonadota</taxon>
        <taxon>Gammaproteobacteria</taxon>
        <taxon>Oceanospirillales</taxon>
        <taxon>Halomonadaceae</taxon>
        <taxon>Vreelandella</taxon>
    </lineage>
</organism>
<name>A0ABS8DNK0_9GAMM</name>
<evidence type="ECO:0000259" key="2">
    <source>
        <dbReference type="Pfam" id="PF07331"/>
    </source>
</evidence>
<evidence type="ECO:0000256" key="1">
    <source>
        <dbReference type="SAM" id="Phobius"/>
    </source>
</evidence>
<feature type="domain" description="DUF1468" evidence="2">
    <location>
        <begin position="19"/>
        <end position="151"/>
    </location>
</feature>
<keyword evidence="4" id="KW-1185">Reference proteome</keyword>
<dbReference type="EMBL" id="WHVL01000001">
    <property type="protein sequence ID" value="MCB8887883.1"/>
    <property type="molecule type" value="Genomic_DNA"/>
</dbReference>